<feature type="domain" description="F5/8 type C" evidence="3">
    <location>
        <begin position="383"/>
        <end position="505"/>
    </location>
</feature>
<evidence type="ECO:0000256" key="1">
    <source>
        <dbReference type="SAM" id="MobiDB-lite"/>
    </source>
</evidence>
<dbReference type="AlphaFoldDB" id="A0A2S5VXG3"/>
<dbReference type="RefSeq" id="WP_104289260.1">
    <property type="nucleotide sequence ID" value="NZ_PSXY01000002.1"/>
</dbReference>
<feature type="chain" id="PRO_5015459781" description="F5/8 type C domain-containing protein" evidence="2">
    <location>
        <begin position="30"/>
        <end position="733"/>
    </location>
</feature>
<dbReference type="SUPFAM" id="SSF49785">
    <property type="entry name" value="Galactose-binding domain-like"/>
    <property type="match status" value="1"/>
</dbReference>
<protein>
    <recommendedName>
        <fullName evidence="3">F5/8 type C domain-containing protein</fullName>
    </recommendedName>
</protein>
<evidence type="ECO:0000256" key="2">
    <source>
        <dbReference type="SAM" id="SignalP"/>
    </source>
</evidence>
<dbReference type="EMBL" id="PSXY01000002">
    <property type="protein sequence ID" value="PPF70960.1"/>
    <property type="molecule type" value="Genomic_DNA"/>
</dbReference>
<dbReference type="InterPro" id="IPR008979">
    <property type="entry name" value="Galactose-bd-like_sf"/>
</dbReference>
<gene>
    <name evidence="4" type="ORF">C5E16_01540</name>
</gene>
<evidence type="ECO:0000313" key="4">
    <source>
        <dbReference type="EMBL" id="PPF70960.1"/>
    </source>
</evidence>
<dbReference type="SUPFAM" id="SSF55486">
    <property type="entry name" value="Metalloproteases ('zincins'), catalytic domain"/>
    <property type="match status" value="1"/>
</dbReference>
<proteinExistence type="predicted"/>
<evidence type="ECO:0000259" key="3">
    <source>
        <dbReference type="Pfam" id="PF00754"/>
    </source>
</evidence>
<reference evidence="4 5" key="1">
    <citation type="submission" date="2018-02" db="EMBL/GenBank/DDBJ databases">
        <title>Bacteriophage NCPPB3778 and a type I-E CRISPR drive the evolution of the US Biological Select Agent, Rathayibacter toxicus.</title>
        <authorList>
            <person name="Davis E.W.II."/>
            <person name="Tabima J.F."/>
            <person name="Weisberg A.J."/>
            <person name="Lopes L.D."/>
            <person name="Wiseman M.S."/>
            <person name="Wiseman M.S."/>
            <person name="Pupko T."/>
            <person name="Belcher M.S."/>
            <person name="Sechler A.J."/>
            <person name="Tancos M.A."/>
            <person name="Schroeder B.K."/>
            <person name="Murray T.D."/>
            <person name="Luster D.G."/>
            <person name="Schneider W.L."/>
            <person name="Rogers E."/>
            <person name="Andreote F.D."/>
            <person name="Grunwald N.J."/>
            <person name="Putnam M.L."/>
            <person name="Chang J.H."/>
        </authorList>
    </citation>
    <scope>NUCLEOTIDE SEQUENCE [LARGE SCALE GENOMIC DNA]</scope>
    <source>
        <strain evidence="4 5">AY1B3</strain>
    </source>
</reference>
<sequence>MRSSSVLSALTATALVAAVITGGSAEAHAATAAGDTGFTAVDIPARADIVVHQVTIALVAPQGTTPSFDAAEARRSVELVDQFYARETGGAIRFQLERIIDWQAVDEPIGCSNTGGLHDWIKRTTGWQPGPARHLVAMVPPGPPCPNWANGEQRGDPDDGGLTFQGGPDAYLLAHELGHNLSLPHAFSIQCASTWDYSPTSGGCPRLEYGNRTDVMGTSWAFLPLSAPSLARLGTLSDTRSPVCGAPRTTKLKTLGAGPGTQRALRWADPQDSSVVYWVQYNDRADATSDGGAYTSPSRAVRSVSGVQVLRSNPIQPYGGDLLERPGDGSEANEFALAGETVTLNSGMSVRVDAIDEVAREATVTVTVPCTEYTGDITRFAVTSASTSSPWAGPHGAVDGNPSTYWGTWPSTGTQTLELRWPQNVTVDQIASQFAADAADSQNQGLIPSRSWRAESYDAASGTWRPITDTTPTTATRTRDTLNAITFPAVTTDRIRLVYEAWGSRDYAGSTGVSAVEVRGVAPVDSLVASGTAATMTAGSTSDIVRSVDVMDRTGQKLAGRRVAFDITGPATFANGARTASAVSGATGSAVMPQVTAQSTPGPVAITASVDGRRTSLAPLTVVATSAAPAPAPAPAPSPSPSPSTGSGSTSASVALVDGRAVLRVRARNATAGSATISIVTPYGRTTVVGVAAGASVEKAFSTGRKTVKNGVAIVTTITRSARTTISVPFAGL</sequence>
<keyword evidence="2" id="KW-0732">Signal</keyword>
<evidence type="ECO:0000313" key="5">
    <source>
        <dbReference type="Proteomes" id="UP000239241"/>
    </source>
</evidence>
<organism evidence="4 5">
    <name type="scientific">Clavibacter michiganensis</name>
    <dbReference type="NCBI Taxonomy" id="28447"/>
    <lineage>
        <taxon>Bacteria</taxon>
        <taxon>Bacillati</taxon>
        <taxon>Actinomycetota</taxon>
        <taxon>Actinomycetes</taxon>
        <taxon>Micrococcales</taxon>
        <taxon>Microbacteriaceae</taxon>
        <taxon>Clavibacter</taxon>
    </lineage>
</organism>
<dbReference type="Proteomes" id="UP000239241">
    <property type="component" value="Unassembled WGS sequence"/>
</dbReference>
<dbReference type="Pfam" id="PF00754">
    <property type="entry name" value="F5_F8_type_C"/>
    <property type="match status" value="1"/>
</dbReference>
<name>A0A2S5VXG3_9MICO</name>
<feature type="region of interest" description="Disordered" evidence="1">
    <location>
        <begin position="628"/>
        <end position="651"/>
    </location>
</feature>
<feature type="compositionally biased region" description="Pro residues" evidence="1">
    <location>
        <begin position="630"/>
        <end position="642"/>
    </location>
</feature>
<dbReference type="InterPro" id="IPR000421">
    <property type="entry name" value="FA58C"/>
</dbReference>
<comment type="caution">
    <text evidence="4">The sequence shown here is derived from an EMBL/GenBank/DDBJ whole genome shotgun (WGS) entry which is preliminary data.</text>
</comment>
<accession>A0A2S5VXG3</accession>
<feature type="signal peptide" evidence="2">
    <location>
        <begin position="1"/>
        <end position="29"/>
    </location>
</feature>
<dbReference type="Gene3D" id="2.60.120.260">
    <property type="entry name" value="Galactose-binding domain-like"/>
    <property type="match status" value="1"/>
</dbReference>